<evidence type="ECO:0000313" key="4">
    <source>
        <dbReference type="Proteomes" id="UP000603715"/>
    </source>
</evidence>
<dbReference type="Proteomes" id="UP000603715">
    <property type="component" value="Unassembled WGS sequence"/>
</dbReference>
<feature type="transmembrane region" description="Helical" evidence="1">
    <location>
        <begin position="46"/>
        <end position="65"/>
    </location>
</feature>
<keyword evidence="4" id="KW-1185">Reference proteome</keyword>
<sequence length="227" mass="26137">MDKNIRKQLKTDYENLEINPSENLWEQIELGLDSNPKTAQKPLFQWWKYAAVIIFLLSFGTLFYYNSDQFSASKETIVSQETQYNRPKAKKTVKSIIPTENVENLVSSEIIIKNNQKIFVSEKLTVESRLPETLAVNEKENRVIEVSSVLAEKFETPVMKPIIAERKKASYINAEDLLLGRELDKTRVEIKKHRQFGVLDAAKLKFKRPSSLQVFGVHVFADSIVSK</sequence>
<keyword evidence="1" id="KW-0812">Transmembrane</keyword>
<dbReference type="AlphaFoldDB" id="A0A9Q3URU1"/>
<keyword evidence="1" id="KW-0472">Membrane</keyword>
<evidence type="ECO:0000313" key="3">
    <source>
        <dbReference type="EMBL" id="MCC9032868.1"/>
    </source>
</evidence>
<dbReference type="RefSeq" id="WP_191178536.1">
    <property type="nucleotide sequence ID" value="NZ_JACXXP010000003.1"/>
</dbReference>
<organism evidence="3 5">
    <name type="scientific">Chryseobacterium muglaense</name>
    <dbReference type="NCBI Taxonomy" id="2893752"/>
    <lineage>
        <taxon>Bacteria</taxon>
        <taxon>Pseudomonadati</taxon>
        <taxon>Bacteroidota</taxon>
        <taxon>Flavobacteriia</taxon>
        <taxon>Flavobacteriales</taxon>
        <taxon>Weeksellaceae</taxon>
        <taxon>Chryseobacterium group</taxon>
        <taxon>Chryseobacterium</taxon>
    </lineage>
</organism>
<reference evidence="2" key="3">
    <citation type="submission" date="2024-05" db="EMBL/GenBank/DDBJ databases">
        <title>Description of novel Chryseobacterium sp. strain C-2.</title>
        <authorList>
            <person name="Saticioglu I.B."/>
        </authorList>
    </citation>
    <scope>NUCLEOTIDE SEQUENCE</scope>
    <source>
        <strain evidence="2">C-2</strain>
    </source>
</reference>
<comment type="caution">
    <text evidence="3">The sequence shown here is derived from an EMBL/GenBank/DDBJ whole genome shotgun (WGS) entry which is preliminary data.</text>
</comment>
<gene>
    <name evidence="2" type="ORF">IEW27_04970</name>
    <name evidence="3" type="ORF">LNP80_01185</name>
</gene>
<name>A0A9Q3URU1_9FLAO</name>
<proteinExistence type="predicted"/>
<keyword evidence="1" id="KW-1133">Transmembrane helix</keyword>
<reference evidence="3" key="1">
    <citation type="submission" date="2021-11" db="EMBL/GenBank/DDBJ databases">
        <title>Description of novel Chryseobacterium species.</title>
        <authorList>
            <person name="Saticioglu I.B."/>
            <person name="Ay H."/>
            <person name="Altun S."/>
            <person name="Duman M."/>
        </authorList>
    </citation>
    <scope>NUCLEOTIDE SEQUENCE</scope>
    <source>
        <strain evidence="3">C-39</strain>
    </source>
</reference>
<dbReference type="EMBL" id="JAJJML010000001">
    <property type="protein sequence ID" value="MCC9032868.1"/>
    <property type="molecule type" value="Genomic_DNA"/>
</dbReference>
<accession>A0A9Q3URU1</accession>
<dbReference type="EMBL" id="JACXXP010000003">
    <property type="protein sequence ID" value="MBD3903946.1"/>
    <property type="molecule type" value="Genomic_DNA"/>
</dbReference>
<evidence type="ECO:0000313" key="2">
    <source>
        <dbReference type="EMBL" id="MBD3903946.1"/>
    </source>
</evidence>
<evidence type="ECO:0000313" key="5">
    <source>
        <dbReference type="Proteomes" id="UP001107960"/>
    </source>
</evidence>
<evidence type="ECO:0000256" key="1">
    <source>
        <dbReference type="SAM" id="Phobius"/>
    </source>
</evidence>
<reference evidence="4" key="2">
    <citation type="submission" date="2023-07" db="EMBL/GenBank/DDBJ databases">
        <title>Description of novel Chryseobacterium sp. strain C-2.</title>
        <authorList>
            <person name="Saticioglu I.B."/>
        </authorList>
    </citation>
    <scope>NUCLEOTIDE SEQUENCE [LARGE SCALE GENOMIC DNA]</scope>
    <source>
        <strain evidence="4">C-2</strain>
    </source>
</reference>
<protein>
    <submittedName>
        <fullName evidence="3">Uncharacterized protein</fullName>
    </submittedName>
</protein>
<dbReference type="Proteomes" id="UP001107960">
    <property type="component" value="Unassembled WGS sequence"/>
</dbReference>